<evidence type="ECO:0000313" key="9">
    <source>
        <dbReference type="EMBL" id="ADW72434.1"/>
    </source>
</evidence>
<feature type="domain" description="Multidrug resistance protein MdtA-like barrel-sandwich hybrid" evidence="6">
    <location>
        <begin position="69"/>
        <end position="197"/>
    </location>
</feature>
<feature type="domain" description="Multidrug resistance protein MdtA-like alpha-helical hairpin" evidence="5">
    <location>
        <begin position="104"/>
        <end position="165"/>
    </location>
</feature>
<reference evidence="9 10" key="2">
    <citation type="journal article" date="2012" name="J. Bacteriol.">
        <title>Complete Genome Sequence of Rahnella sp. Strain Y9602, a Gammaproteobacterium Isolate from Metal- and Radionuclide-Contaminated Soil.</title>
        <authorList>
            <person name="Martinez R.J."/>
            <person name="Bruce D."/>
            <person name="Detter C."/>
            <person name="Goodwin L.A."/>
            <person name="Han J."/>
            <person name="Han C.S."/>
            <person name="Held B."/>
            <person name="Land M.L."/>
            <person name="Mikhailova N."/>
            <person name="Nolan M."/>
            <person name="Pennacchio L."/>
            <person name="Pitluck S."/>
            <person name="Tapia R."/>
            <person name="Woyke T."/>
            <person name="Sobecky P.A."/>
        </authorList>
    </citation>
    <scope>NUCLEOTIDE SEQUENCE [LARGE SCALE GENOMIC DNA]</scope>
    <source>
        <strain evidence="9 10">Y9602</strain>
    </source>
</reference>
<evidence type="ECO:0000256" key="2">
    <source>
        <dbReference type="ARBA" id="ARBA00009477"/>
    </source>
</evidence>
<dbReference type="SUPFAM" id="SSF111369">
    <property type="entry name" value="HlyD-like secretion proteins"/>
    <property type="match status" value="1"/>
</dbReference>
<dbReference type="InterPro" id="IPR058625">
    <property type="entry name" value="MdtA-like_BSH"/>
</dbReference>
<dbReference type="GO" id="GO:0046677">
    <property type="term" value="P:response to antibiotic"/>
    <property type="evidence" value="ECO:0007669"/>
    <property type="project" value="TreeGrafter"/>
</dbReference>
<evidence type="ECO:0000259" key="8">
    <source>
        <dbReference type="Pfam" id="PF25967"/>
    </source>
</evidence>
<keyword evidence="4" id="KW-0732">Signal</keyword>
<sequence length="389" mass="41546" precursor="true">MVILNSPKRVNSMRLKLLSVSTVVLLSACDGSASSASPAAQAPAVNVVTLHSQPVALTTSLPGRTTAVRSAEVRPQVSGVIQKRLFMEGSEVKAGQQLYQIDPSTYQASFDRAMATWKSADATARRYKPLVEAQAVSRQQYDDAVAAEREAAADVETARVNLQYTKVYAPISGHIGRSLYTEGALVTSGQTAYLTTIDQLNPIYVDVNESSQDLLKLRRALASGKLQSAGDNAAQATLTLEDGSKYALPGKLEFSEVTVSQSTGSVTLRASFPNPHDELLPGMFVHAQLQQGIDDKGILVPQEAIMHDVKGAPYVYVVKADSTVEQRSITTGQMMNGNWLVSQGLNDGDKVITDGLQNVRPGAKVNATERKASAPAEQANLAMTDPSAQ</sequence>
<dbReference type="Proteomes" id="UP000007257">
    <property type="component" value="Chromosome"/>
</dbReference>
<dbReference type="GO" id="GO:0022857">
    <property type="term" value="F:transmembrane transporter activity"/>
    <property type="evidence" value="ECO:0007669"/>
    <property type="project" value="InterPro"/>
</dbReference>
<evidence type="ECO:0000259" key="6">
    <source>
        <dbReference type="Pfam" id="PF25917"/>
    </source>
</evidence>
<comment type="similarity">
    <text evidence="2">Belongs to the membrane fusion protein (MFP) (TC 8.A.1) family.</text>
</comment>
<evidence type="ECO:0000256" key="4">
    <source>
        <dbReference type="SAM" id="SignalP"/>
    </source>
</evidence>
<evidence type="ECO:0000259" key="5">
    <source>
        <dbReference type="Pfam" id="PF25876"/>
    </source>
</evidence>
<feature type="domain" description="Multidrug resistance protein MdtA-like C-terminal permuted SH3" evidence="8">
    <location>
        <begin position="298"/>
        <end position="357"/>
    </location>
</feature>
<dbReference type="Pfam" id="PF25967">
    <property type="entry name" value="RND-MFP_C"/>
    <property type="match status" value="1"/>
</dbReference>
<dbReference type="NCBIfam" id="TIGR01730">
    <property type="entry name" value="RND_mfp"/>
    <property type="match status" value="1"/>
</dbReference>
<dbReference type="Gene3D" id="2.40.50.100">
    <property type="match status" value="1"/>
</dbReference>
<organism evidence="9 10">
    <name type="scientific">Rahnella sp. (strain Y9602)</name>
    <dbReference type="NCBI Taxonomy" id="2703885"/>
    <lineage>
        <taxon>Bacteria</taxon>
        <taxon>Pseudomonadati</taxon>
        <taxon>Pseudomonadota</taxon>
        <taxon>Gammaproteobacteria</taxon>
        <taxon>Enterobacterales</taxon>
        <taxon>Yersiniaceae</taxon>
        <taxon>Rahnella</taxon>
    </lineage>
</organism>
<protein>
    <submittedName>
        <fullName evidence="9">Efflux transporter, RND family, MFP subunit</fullName>
    </submittedName>
</protein>
<evidence type="ECO:0000256" key="1">
    <source>
        <dbReference type="ARBA" id="ARBA00004519"/>
    </source>
</evidence>
<dbReference type="HOGENOM" id="CLU_018816_2_1_6"/>
<dbReference type="PANTHER" id="PTHR30158">
    <property type="entry name" value="ACRA/E-RELATED COMPONENT OF DRUG EFFLUX TRANSPORTER"/>
    <property type="match status" value="1"/>
</dbReference>
<dbReference type="EMBL" id="CP002505">
    <property type="protein sequence ID" value="ADW72434.1"/>
    <property type="molecule type" value="Genomic_DNA"/>
</dbReference>
<dbReference type="eggNOG" id="COG0845">
    <property type="taxonomic scope" value="Bacteria"/>
</dbReference>
<dbReference type="InterPro" id="IPR058626">
    <property type="entry name" value="MdtA-like_b-barrel"/>
</dbReference>
<feature type="signal peptide" evidence="4">
    <location>
        <begin position="1"/>
        <end position="35"/>
    </location>
</feature>
<feature type="chain" id="PRO_5002608886" evidence="4">
    <location>
        <begin position="36"/>
        <end position="389"/>
    </location>
</feature>
<gene>
    <name evidence="9" type="ordered locus">Rahaq_0809</name>
</gene>
<feature type="domain" description="Multidrug resistance protein MdtA-like beta-barrel" evidence="7">
    <location>
        <begin position="202"/>
        <end position="292"/>
    </location>
</feature>
<dbReference type="FunFam" id="2.40.420.20:FF:000001">
    <property type="entry name" value="Efflux RND transporter periplasmic adaptor subunit"/>
    <property type="match status" value="1"/>
</dbReference>
<dbReference type="PANTHER" id="PTHR30158:SF3">
    <property type="entry name" value="MULTIDRUG EFFLUX PUMP SUBUNIT ACRA-RELATED"/>
    <property type="match status" value="1"/>
</dbReference>
<dbReference type="AlphaFoldDB" id="A0A0H3F6A1"/>
<dbReference type="KEGG" id="rah:Rahaq_0809"/>
<accession>A0A0H3F6A1</accession>
<name>A0A0H3F6A1_RAHSY</name>
<dbReference type="InterPro" id="IPR058627">
    <property type="entry name" value="MdtA-like_C"/>
</dbReference>
<dbReference type="InterPro" id="IPR058624">
    <property type="entry name" value="MdtA-like_HH"/>
</dbReference>
<evidence type="ECO:0000259" key="7">
    <source>
        <dbReference type="Pfam" id="PF25944"/>
    </source>
</evidence>
<feature type="region of interest" description="Disordered" evidence="3">
    <location>
        <begin position="364"/>
        <end position="389"/>
    </location>
</feature>
<dbReference type="Pfam" id="PF25917">
    <property type="entry name" value="BSH_RND"/>
    <property type="match status" value="1"/>
</dbReference>
<proteinExistence type="inferred from homology"/>
<dbReference type="Pfam" id="PF25876">
    <property type="entry name" value="HH_MFP_RND"/>
    <property type="match status" value="1"/>
</dbReference>
<reference evidence="10" key="1">
    <citation type="submission" date="2011-01" db="EMBL/GenBank/DDBJ databases">
        <title>Complete sequence of chromosome of Rahnella sp. Y9602.</title>
        <authorList>
            <consortium name="US DOE Joint Genome Institute"/>
            <person name="Lucas S."/>
            <person name="Copeland A."/>
            <person name="Lapidus A."/>
            <person name="Cheng J.-F."/>
            <person name="Goodwin L."/>
            <person name="Pitluck S."/>
            <person name="Lu M."/>
            <person name="Detter J.C."/>
            <person name="Han C."/>
            <person name="Tapia R."/>
            <person name="Land M."/>
            <person name="Hauser L."/>
            <person name="Kyrpides N."/>
            <person name="Ivanova N."/>
            <person name="Ovchinnikova G."/>
            <person name="Pagani I."/>
            <person name="Sobecky P.A."/>
            <person name="Martinez R.J."/>
            <person name="Woyke T."/>
        </authorList>
    </citation>
    <scope>NUCLEOTIDE SEQUENCE [LARGE SCALE GENOMIC DNA]</scope>
    <source>
        <strain evidence="10">Y9602</strain>
    </source>
</reference>
<comment type="subcellular location">
    <subcellularLocation>
        <location evidence="1">Cell inner membrane</location>
        <topology evidence="1">Lipid-anchor</topology>
    </subcellularLocation>
</comment>
<dbReference type="Pfam" id="PF25944">
    <property type="entry name" value="Beta-barrel_RND"/>
    <property type="match status" value="1"/>
</dbReference>
<evidence type="ECO:0000313" key="10">
    <source>
        <dbReference type="Proteomes" id="UP000007257"/>
    </source>
</evidence>
<dbReference type="InterPro" id="IPR006143">
    <property type="entry name" value="RND_pump_MFP"/>
</dbReference>
<dbReference type="Gene3D" id="2.40.420.20">
    <property type="match status" value="1"/>
</dbReference>
<dbReference type="Gene3D" id="1.10.287.470">
    <property type="entry name" value="Helix hairpin bin"/>
    <property type="match status" value="1"/>
</dbReference>
<evidence type="ECO:0000256" key="3">
    <source>
        <dbReference type="SAM" id="MobiDB-lite"/>
    </source>
</evidence>
<dbReference type="GO" id="GO:0005886">
    <property type="term" value="C:plasma membrane"/>
    <property type="evidence" value="ECO:0007669"/>
    <property type="project" value="UniProtKB-SubCell"/>
</dbReference>
<dbReference type="Gene3D" id="2.40.30.170">
    <property type="match status" value="1"/>
</dbReference>